<organism evidence="2">
    <name type="scientific">Onchocerca flexuosa</name>
    <dbReference type="NCBI Taxonomy" id="387005"/>
    <lineage>
        <taxon>Eukaryota</taxon>
        <taxon>Metazoa</taxon>
        <taxon>Ecdysozoa</taxon>
        <taxon>Nematoda</taxon>
        <taxon>Chromadorea</taxon>
        <taxon>Rhabditida</taxon>
        <taxon>Spirurina</taxon>
        <taxon>Spiruromorpha</taxon>
        <taxon>Filarioidea</taxon>
        <taxon>Onchocercidae</taxon>
        <taxon>Onchocerca</taxon>
    </lineage>
</organism>
<dbReference type="WBParaSite" id="OFLC_0000669601-mRNA-1">
    <property type="protein sequence ID" value="OFLC_0000669601-mRNA-1"/>
    <property type="gene ID" value="OFLC_0000669601"/>
</dbReference>
<evidence type="ECO:0000313" key="2">
    <source>
        <dbReference type="WBParaSite" id="OFLC_0000669601-mRNA-1"/>
    </source>
</evidence>
<feature type="coiled-coil region" evidence="1">
    <location>
        <begin position="29"/>
        <end position="63"/>
    </location>
</feature>
<dbReference type="STRING" id="387005.A0A183HGT5"/>
<sequence>LINFSKKITFDKFFRIYDNQQARNDQEYQQFLHHRQQQIKRKLENLENEEERLRYEKQQYEQKYPMANELQQFSMDDEPDERWKFYQQRL</sequence>
<accession>A0A183HGT5</accession>
<evidence type="ECO:0000256" key="1">
    <source>
        <dbReference type="SAM" id="Coils"/>
    </source>
</evidence>
<reference evidence="2" key="1">
    <citation type="submission" date="2016-06" db="UniProtKB">
        <authorList>
            <consortium name="WormBaseParasite"/>
        </authorList>
    </citation>
    <scope>IDENTIFICATION</scope>
</reference>
<dbReference type="AlphaFoldDB" id="A0A183HGT5"/>
<keyword evidence="1" id="KW-0175">Coiled coil</keyword>
<proteinExistence type="predicted"/>
<protein>
    <submittedName>
        <fullName evidence="2">Nucleobindin-2</fullName>
    </submittedName>
</protein>
<name>A0A183HGT5_9BILA</name>